<organism evidence="2 3">
    <name type="scientific">Methanochimaera problematica</name>
    <dbReference type="NCBI Taxonomy" id="2609417"/>
    <lineage>
        <taxon>Archaea</taxon>
        <taxon>Methanobacteriati</taxon>
        <taxon>Methanobacteriota</taxon>
        <taxon>Stenosarchaea group</taxon>
        <taxon>Methanomicrobia</taxon>
        <taxon>Methanomicrobiales</taxon>
        <taxon>Methanomicrobiaceae</taxon>
        <taxon>Methanochimaera</taxon>
    </lineage>
</organism>
<dbReference type="GeneID" id="85230578"/>
<feature type="transmembrane region" description="Helical" evidence="1">
    <location>
        <begin position="45"/>
        <end position="63"/>
    </location>
</feature>
<dbReference type="KEGG" id="mefw:F1737_10375"/>
<feature type="transmembrane region" description="Helical" evidence="1">
    <location>
        <begin position="129"/>
        <end position="148"/>
    </location>
</feature>
<keyword evidence="1" id="KW-0472">Membrane</keyword>
<feature type="transmembrane region" description="Helical" evidence="1">
    <location>
        <begin position="70"/>
        <end position="87"/>
    </location>
</feature>
<feature type="transmembrane region" description="Helical" evidence="1">
    <location>
        <begin position="160"/>
        <end position="182"/>
    </location>
</feature>
<keyword evidence="3" id="KW-1185">Reference proteome</keyword>
<dbReference type="RefSeq" id="WP_317136506.1">
    <property type="nucleotide sequence ID" value="NZ_CP043875.1"/>
</dbReference>
<accession>A0AA97I526</accession>
<feature type="transmembrane region" description="Helical" evidence="1">
    <location>
        <begin position="12"/>
        <end position="33"/>
    </location>
</feature>
<keyword evidence="1" id="KW-0812">Transmembrane</keyword>
<reference evidence="2 3" key="1">
    <citation type="submission" date="2019-09" db="EMBL/GenBank/DDBJ databases">
        <title>The complete genome of Methanoplanus sp. FWC-SCC4.</title>
        <authorList>
            <person name="Chen S.-C."/>
            <person name="Zhou Y.-Z."/>
            <person name="Lai M.-C."/>
        </authorList>
    </citation>
    <scope>NUCLEOTIDE SEQUENCE [LARGE SCALE GENOMIC DNA]</scope>
    <source>
        <strain evidence="2 3">FWC-SCC4</strain>
    </source>
</reference>
<dbReference type="Proteomes" id="UP001301797">
    <property type="component" value="Chromosome"/>
</dbReference>
<evidence type="ECO:0000256" key="1">
    <source>
        <dbReference type="SAM" id="Phobius"/>
    </source>
</evidence>
<name>A0AA97I526_9EURY</name>
<dbReference type="AlphaFoldDB" id="A0AA97I526"/>
<sequence length="521" mass="58895">MIINNKKRKFYLLLALPLGLFVAYIFMTIAPVFKQHPAPVELTVVLEYLCGLFFAIAAGMLFNEDSRVNGVLYAVIFAAIPVFYVILTPGANTGLLIVTFAAGVVSGAVFVINSVFTNRYDNLAKFAKVIFTLFFAIIISFLAYELYISSYSPESTVSGAIALQNVFFFGTGIVMSAILWWLSIKVTVGVRASDIFIFGPRSSGKTYFVLGLWDYISENFEKGHSNEGVILTGDPNDPGEELRISNLYANVLDGKILSRTFRYQMVMYQLTGKKYGIIPVKWTVVDYAGEYYDELNEINFKRAIDVITERMDMPYNEVRKNVGTIDFVKFIKLYHADKLSDPEFTKSVILATMYGNFLRAGKVIFLIDGEKITDDKRGHAQLAREFGGYMKTLIDLEGKNYSRFFSANKKYALVVTKTDLLFWKNEEIKNFILSLNGHKLSDIPEKAKEALSIEKKLFEILSSNKVFKNLVNMMNDINMYFIAVSVDATAEPFPTEDGFEEEIAPSGITPWRFTEIFRFGL</sequence>
<proteinExistence type="predicted"/>
<gene>
    <name evidence="2" type="ORF">F1737_10375</name>
</gene>
<evidence type="ECO:0000313" key="2">
    <source>
        <dbReference type="EMBL" id="WOF17054.1"/>
    </source>
</evidence>
<protein>
    <submittedName>
        <fullName evidence="2">Uncharacterized protein</fullName>
    </submittedName>
</protein>
<feature type="transmembrane region" description="Helical" evidence="1">
    <location>
        <begin position="93"/>
        <end position="117"/>
    </location>
</feature>
<evidence type="ECO:0000313" key="3">
    <source>
        <dbReference type="Proteomes" id="UP001301797"/>
    </source>
</evidence>
<dbReference type="EMBL" id="CP043875">
    <property type="protein sequence ID" value="WOF17054.1"/>
    <property type="molecule type" value="Genomic_DNA"/>
</dbReference>
<keyword evidence="1" id="KW-1133">Transmembrane helix</keyword>